<dbReference type="Proteomes" id="UP000030758">
    <property type="component" value="Unassembled WGS sequence"/>
</dbReference>
<proteinExistence type="predicted"/>
<evidence type="ECO:0000256" key="1">
    <source>
        <dbReference type="ARBA" id="ARBA00022723"/>
    </source>
</evidence>
<organism evidence="4">
    <name type="scientific">Trichuris suis</name>
    <name type="common">pig whipworm</name>
    <dbReference type="NCBI Taxonomy" id="68888"/>
    <lineage>
        <taxon>Eukaryota</taxon>
        <taxon>Metazoa</taxon>
        <taxon>Ecdysozoa</taxon>
        <taxon>Nematoda</taxon>
        <taxon>Enoplea</taxon>
        <taxon>Dorylaimia</taxon>
        <taxon>Trichinellida</taxon>
        <taxon>Trichuridae</taxon>
        <taxon>Trichuris</taxon>
    </lineage>
</organism>
<evidence type="ECO:0000256" key="2">
    <source>
        <dbReference type="SAM" id="MobiDB-lite"/>
    </source>
</evidence>
<sequence>MAWKRMGFKVWFKGNRTLRSILRNDKEKMPLDQCPGVVYEIKCECSASYIGETGNALAHRYQEHVKSLTRYRNALNRLNGGPPNTSRGRSPTLDPRDSMEQAAQTSAVAQHAAECTGQLQAKVLCRERQFMTRKIKEALYIKYNSNINRDNGTAGRFSVNLRGTGFRVSHLTKWIENGHLAYAEVRRNVNSEVVVGVCGGFCGNCFPDKSVGLLLEVVEPHSRPHTYGSSTAPWWNLLKGGLENVGRTTVKCKPTEYFCSTKKTIYQLNHMGIKGSARVFVRSRRRSISSSISPIIAL</sequence>
<dbReference type="InterPro" id="IPR012314">
    <property type="entry name" value="Pept_M12B_GON-ADAMTSs"/>
</dbReference>
<dbReference type="GO" id="GO:0008270">
    <property type="term" value="F:zinc ion binding"/>
    <property type="evidence" value="ECO:0007669"/>
    <property type="project" value="InterPro"/>
</dbReference>
<evidence type="ECO:0000313" key="4">
    <source>
        <dbReference type="EMBL" id="KFD64505.1"/>
    </source>
</evidence>
<dbReference type="GO" id="GO:0004222">
    <property type="term" value="F:metalloendopeptidase activity"/>
    <property type="evidence" value="ECO:0007669"/>
    <property type="project" value="InterPro"/>
</dbReference>
<reference evidence="4" key="1">
    <citation type="journal article" date="2014" name="Nat. Genet.">
        <title>Genome and transcriptome of the porcine whipworm Trichuris suis.</title>
        <authorList>
            <person name="Jex A.R."/>
            <person name="Nejsum P."/>
            <person name="Schwarz E.M."/>
            <person name="Hu L."/>
            <person name="Young N.D."/>
            <person name="Hall R.S."/>
            <person name="Korhonen P.K."/>
            <person name="Liao S."/>
            <person name="Thamsborg S."/>
            <person name="Xia J."/>
            <person name="Xu P."/>
            <person name="Wang S."/>
            <person name="Scheerlinck J.P."/>
            <person name="Hofmann A."/>
            <person name="Sternberg P.W."/>
            <person name="Wang J."/>
            <person name="Gasser R.B."/>
        </authorList>
    </citation>
    <scope>NUCLEOTIDE SEQUENCE [LARGE SCALE GENOMIC DNA]</scope>
    <source>
        <strain evidence="4">DCEP-RM93F</strain>
    </source>
</reference>
<feature type="domain" description="GON" evidence="3">
    <location>
        <begin position="11"/>
        <end position="218"/>
    </location>
</feature>
<gene>
    <name evidence="4" type="ORF">M514_23352</name>
</gene>
<evidence type="ECO:0000259" key="3">
    <source>
        <dbReference type="PROSITE" id="PS51046"/>
    </source>
</evidence>
<accession>A0A085N4V9</accession>
<dbReference type="PROSITE" id="PS51046">
    <property type="entry name" value="GON"/>
    <property type="match status" value="1"/>
</dbReference>
<dbReference type="EMBL" id="KL367555">
    <property type="protein sequence ID" value="KFD64505.1"/>
    <property type="molecule type" value="Genomic_DNA"/>
</dbReference>
<name>A0A085N4V9_9BILA</name>
<keyword evidence="1" id="KW-0479">Metal-binding</keyword>
<feature type="region of interest" description="Disordered" evidence="2">
    <location>
        <begin position="76"/>
        <end position="103"/>
    </location>
</feature>
<protein>
    <recommendedName>
        <fullName evidence="3">GON domain-containing protein</fullName>
    </recommendedName>
</protein>
<dbReference type="Pfam" id="PF08685">
    <property type="entry name" value="GON"/>
    <property type="match status" value="1"/>
</dbReference>
<dbReference type="AlphaFoldDB" id="A0A085N4V9"/>